<reference evidence="1 2" key="1">
    <citation type="submission" date="2018-05" db="EMBL/GenBank/DDBJ databases">
        <title>Complete genome sequence of Arcticibacterium luteifluviistationis SM1504T, a cytophagaceae bacterium isolated from Arctic surface seawater.</title>
        <authorList>
            <person name="Li Y."/>
            <person name="Qin Q.-L."/>
        </authorList>
    </citation>
    <scope>NUCLEOTIDE SEQUENCE [LARGE SCALE GENOMIC DNA]</scope>
    <source>
        <strain evidence="1 2">SM1504</strain>
    </source>
</reference>
<accession>A0A2Z4G6B0</accession>
<dbReference type="EMBL" id="CP029480">
    <property type="protein sequence ID" value="AWV96668.1"/>
    <property type="molecule type" value="Genomic_DNA"/>
</dbReference>
<dbReference type="GO" id="GO:0070573">
    <property type="term" value="F:metallodipeptidase activity"/>
    <property type="evidence" value="ECO:0007669"/>
    <property type="project" value="InterPro"/>
</dbReference>
<protein>
    <submittedName>
        <fullName evidence="1">Peptidase M19</fullName>
    </submittedName>
</protein>
<dbReference type="PANTHER" id="PTHR10443">
    <property type="entry name" value="MICROSOMAL DIPEPTIDASE"/>
    <property type="match status" value="1"/>
</dbReference>
<keyword evidence="2" id="KW-1185">Reference proteome</keyword>
<proteinExistence type="predicted"/>
<gene>
    <name evidence="1" type="ORF">DJ013_00040</name>
</gene>
<dbReference type="OrthoDB" id="9804920at2"/>
<dbReference type="Proteomes" id="UP000249873">
    <property type="component" value="Chromosome"/>
</dbReference>
<dbReference type="AlphaFoldDB" id="A0A2Z4G6B0"/>
<evidence type="ECO:0000313" key="2">
    <source>
        <dbReference type="Proteomes" id="UP000249873"/>
    </source>
</evidence>
<evidence type="ECO:0000313" key="1">
    <source>
        <dbReference type="EMBL" id="AWV96668.1"/>
    </source>
</evidence>
<dbReference type="Pfam" id="PF01244">
    <property type="entry name" value="Peptidase_M19"/>
    <property type="match status" value="1"/>
</dbReference>
<dbReference type="PANTHER" id="PTHR10443:SF12">
    <property type="entry name" value="DIPEPTIDASE"/>
    <property type="match status" value="1"/>
</dbReference>
<dbReference type="RefSeq" id="WP_111369770.1">
    <property type="nucleotide sequence ID" value="NZ_CP029480.1"/>
</dbReference>
<sequence length="352" mass="39315">MLVFDAHLDLSMNAMEWNRDLRLPLAELNAREYSMTDKPDRAKATVSFPEMHKGNIALAVGTLIARYVKPDSQIPGWYSQEQAWAQIQGQLAWYKTMENTGHLKSILNQKDLIEHILHWEKDKSPIGYVLSLEGADSIIDIDHLEKLHLQGLRAIGLSHYGPGVHAFGTDSEGDLPQKGKDLLKKIEELGIILDVTHLSDKCFFQALDIFNGPVWASHHLCRSLSPHNRQLSDEMISLLLERDAVIGMALDAWMVVPGWVRGESTPESMGVNIDSVINHVQHIAELAGTTKNIMIGSDLDGAFGTEQTPIEIQSIANLQNFIPALAKRGFTESDIEGIMWQNGVNFLKKNLK</sequence>
<dbReference type="KEGG" id="als:DJ013_00040"/>
<dbReference type="SUPFAM" id="SSF51556">
    <property type="entry name" value="Metallo-dependent hydrolases"/>
    <property type="match status" value="1"/>
</dbReference>
<dbReference type="GO" id="GO:0006508">
    <property type="term" value="P:proteolysis"/>
    <property type="evidence" value="ECO:0007669"/>
    <property type="project" value="InterPro"/>
</dbReference>
<dbReference type="InterPro" id="IPR008257">
    <property type="entry name" value="Pept_M19"/>
</dbReference>
<organism evidence="1 2">
    <name type="scientific">Arcticibacterium luteifluviistationis</name>
    <dbReference type="NCBI Taxonomy" id="1784714"/>
    <lineage>
        <taxon>Bacteria</taxon>
        <taxon>Pseudomonadati</taxon>
        <taxon>Bacteroidota</taxon>
        <taxon>Cytophagia</taxon>
        <taxon>Cytophagales</taxon>
        <taxon>Leadbetterellaceae</taxon>
        <taxon>Arcticibacterium</taxon>
    </lineage>
</organism>
<dbReference type="Gene3D" id="3.20.20.140">
    <property type="entry name" value="Metal-dependent hydrolases"/>
    <property type="match status" value="1"/>
</dbReference>
<name>A0A2Z4G6B0_9BACT</name>
<dbReference type="InterPro" id="IPR032466">
    <property type="entry name" value="Metal_Hydrolase"/>
</dbReference>
<dbReference type="PROSITE" id="PS51365">
    <property type="entry name" value="RENAL_DIPEPTIDASE_2"/>
    <property type="match status" value="1"/>
</dbReference>